<feature type="transmembrane region" description="Helical" evidence="2">
    <location>
        <begin position="150"/>
        <end position="172"/>
    </location>
</feature>
<organism evidence="3 4">
    <name type="scientific">Cladorrhinum samala</name>
    <dbReference type="NCBI Taxonomy" id="585594"/>
    <lineage>
        <taxon>Eukaryota</taxon>
        <taxon>Fungi</taxon>
        <taxon>Dikarya</taxon>
        <taxon>Ascomycota</taxon>
        <taxon>Pezizomycotina</taxon>
        <taxon>Sordariomycetes</taxon>
        <taxon>Sordariomycetidae</taxon>
        <taxon>Sordariales</taxon>
        <taxon>Podosporaceae</taxon>
        <taxon>Cladorrhinum</taxon>
    </lineage>
</organism>
<accession>A0AAV9I7R9</accession>
<protein>
    <recommendedName>
        <fullName evidence="5">MARVEL domain-containing protein</fullName>
    </recommendedName>
</protein>
<feature type="transmembrane region" description="Helical" evidence="2">
    <location>
        <begin position="78"/>
        <end position="99"/>
    </location>
</feature>
<evidence type="ECO:0000313" key="4">
    <source>
        <dbReference type="Proteomes" id="UP001321749"/>
    </source>
</evidence>
<keyword evidence="2" id="KW-0472">Membrane</keyword>
<feature type="region of interest" description="Disordered" evidence="1">
    <location>
        <begin position="207"/>
        <end position="234"/>
    </location>
</feature>
<reference evidence="3" key="1">
    <citation type="journal article" date="2023" name="Mol. Phylogenet. Evol.">
        <title>Genome-scale phylogeny and comparative genomics of the fungal order Sordariales.</title>
        <authorList>
            <person name="Hensen N."/>
            <person name="Bonometti L."/>
            <person name="Westerberg I."/>
            <person name="Brannstrom I.O."/>
            <person name="Guillou S."/>
            <person name="Cros-Aarteil S."/>
            <person name="Calhoun S."/>
            <person name="Haridas S."/>
            <person name="Kuo A."/>
            <person name="Mondo S."/>
            <person name="Pangilinan J."/>
            <person name="Riley R."/>
            <person name="LaButti K."/>
            <person name="Andreopoulos B."/>
            <person name="Lipzen A."/>
            <person name="Chen C."/>
            <person name="Yan M."/>
            <person name="Daum C."/>
            <person name="Ng V."/>
            <person name="Clum A."/>
            <person name="Steindorff A."/>
            <person name="Ohm R.A."/>
            <person name="Martin F."/>
            <person name="Silar P."/>
            <person name="Natvig D.O."/>
            <person name="Lalanne C."/>
            <person name="Gautier V."/>
            <person name="Ament-Velasquez S.L."/>
            <person name="Kruys A."/>
            <person name="Hutchinson M.I."/>
            <person name="Powell A.J."/>
            <person name="Barry K."/>
            <person name="Miller A.N."/>
            <person name="Grigoriev I.V."/>
            <person name="Debuchy R."/>
            <person name="Gladieux P."/>
            <person name="Hiltunen Thoren M."/>
            <person name="Johannesson H."/>
        </authorList>
    </citation>
    <scope>NUCLEOTIDE SEQUENCE</scope>
    <source>
        <strain evidence="3">PSN324</strain>
    </source>
</reference>
<evidence type="ECO:0000256" key="2">
    <source>
        <dbReference type="SAM" id="Phobius"/>
    </source>
</evidence>
<gene>
    <name evidence="3" type="ORF">QBC42DRAFT_1723</name>
</gene>
<feature type="compositionally biased region" description="Low complexity" evidence="1">
    <location>
        <begin position="286"/>
        <end position="299"/>
    </location>
</feature>
<proteinExistence type="predicted"/>
<feature type="region of interest" description="Disordered" evidence="1">
    <location>
        <begin position="286"/>
        <end position="314"/>
    </location>
</feature>
<dbReference type="Proteomes" id="UP001321749">
    <property type="component" value="Unassembled WGS sequence"/>
</dbReference>
<name>A0AAV9I7R9_9PEZI</name>
<keyword evidence="2" id="KW-0812">Transmembrane</keyword>
<feature type="transmembrane region" description="Helical" evidence="2">
    <location>
        <begin position="14"/>
        <end position="34"/>
    </location>
</feature>
<feature type="region of interest" description="Disordered" evidence="1">
    <location>
        <begin position="178"/>
        <end position="197"/>
    </location>
</feature>
<keyword evidence="2" id="KW-1133">Transmembrane helix</keyword>
<dbReference type="AlphaFoldDB" id="A0AAV9I7R9"/>
<reference evidence="3" key="2">
    <citation type="submission" date="2023-06" db="EMBL/GenBank/DDBJ databases">
        <authorList>
            <consortium name="Lawrence Berkeley National Laboratory"/>
            <person name="Mondo S.J."/>
            <person name="Hensen N."/>
            <person name="Bonometti L."/>
            <person name="Westerberg I."/>
            <person name="Brannstrom I.O."/>
            <person name="Guillou S."/>
            <person name="Cros-Aarteil S."/>
            <person name="Calhoun S."/>
            <person name="Haridas S."/>
            <person name="Kuo A."/>
            <person name="Pangilinan J."/>
            <person name="Riley R."/>
            <person name="Labutti K."/>
            <person name="Andreopoulos B."/>
            <person name="Lipzen A."/>
            <person name="Chen C."/>
            <person name="Yanf M."/>
            <person name="Daum C."/>
            <person name="Ng V."/>
            <person name="Clum A."/>
            <person name="Steindorff A."/>
            <person name="Ohm R."/>
            <person name="Martin F."/>
            <person name="Silar P."/>
            <person name="Natvig D."/>
            <person name="Lalanne C."/>
            <person name="Gautier V."/>
            <person name="Ament-Velasquez S.L."/>
            <person name="Kruys A."/>
            <person name="Hutchinson M.I."/>
            <person name="Powell A.J."/>
            <person name="Barry K."/>
            <person name="Miller A.N."/>
            <person name="Grigoriev I.V."/>
            <person name="Debuchy R."/>
            <person name="Gladieux P."/>
            <person name="Thoren M.H."/>
            <person name="Johannesson H."/>
        </authorList>
    </citation>
    <scope>NUCLEOTIDE SEQUENCE</scope>
    <source>
        <strain evidence="3">PSN324</strain>
    </source>
</reference>
<feature type="region of interest" description="Disordered" evidence="1">
    <location>
        <begin position="259"/>
        <end position="278"/>
    </location>
</feature>
<evidence type="ECO:0000313" key="3">
    <source>
        <dbReference type="EMBL" id="KAK4467136.1"/>
    </source>
</evidence>
<evidence type="ECO:0000256" key="1">
    <source>
        <dbReference type="SAM" id="MobiDB-lite"/>
    </source>
</evidence>
<sequence length="314" mass="33053">MGATAGTALRGLQYFLRAIQFACAALTLAIYSYFLATLHNHSLPIGTSIRAVEGISGAGVAYTILAFLILCCAPGQPFFSFILMILDVCFAAAFIYVAVANKDGASSCNGEVSTAFGKGNADTNVVDNVSASEGFTALPSLRQACKMESAVLAVSIVAVVFFLASTFVNLALARNRKKEQRIGPSPANGYTSGYGKPNKKRFGLFSRLGRKDPQDSTKNDDYLPSHATPDDMRHSLATDQTRVGSGGYSNGYGNLGGGGGGQYQQATTAGEAPDKYQPFVPGTAAATAAAPRYPNASAPYRQDYDDGVYDRVPL</sequence>
<feature type="compositionally biased region" description="Basic and acidic residues" evidence="1">
    <location>
        <begin position="209"/>
        <end position="234"/>
    </location>
</feature>
<keyword evidence="4" id="KW-1185">Reference proteome</keyword>
<feature type="transmembrane region" description="Helical" evidence="2">
    <location>
        <begin position="54"/>
        <end position="71"/>
    </location>
</feature>
<dbReference type="EMBL" id="MU864928">
    <property type="protein sequence ID" value="KAK4467136.1"/>
    <property type="molecule type" value="Genomic_DNA"/>
</dbReference>
<comment type="caution">
    <text evidence="3">The sequence shown here is derived from an EMBL/GenBank/DDBJ whole genome shotgun (WGS) entry which is preliminary data.</text>
</comment>
<evidence type="ECO:0008006" key="5">
    <source>
        <dbReference type="Google" id="ProtNLM"/>
    </source>
</evidence>